<evidence type="ECO:0000256" key="1">
    <source>
        <dbReference type="ARBA" id="ARBA00022801"/>
    </source>
</evidence>
<name>A0A1Q2U2P9_9CAUD</name>
<accession>A0A1Q2U2P9</accession>
<comment type="catalytic activity">
    <reaction evidence="4">
        <text>3',3',3'-cAAG + H2O = A[3'-5']pG[3'-5']pAp[3'] + H(+)</text>
        <dbReference type="Rhea" id="RHEA:72867"/>
        <dbReference type="ChEBI" id="CHEBI:15377"/>
        <dbReference type="ChEBI" id="CHEBI:15378"/>
        <dbReference type="ChEBI" id="CHEBI:143810"/>
        <dbReference type="ChEBI" id="CHEBI:192533"/>
    </reaction>
    <physiologicalReaction direction="left-to-right" evidence="4">
        <dbReference type="Rhea" id="RHEA:72868"/>
    </physiologicalReaction>
</comment>
<dbReference type="OrthoDB" id="18059at10239"/>
<organism evidence="10 11">
    <name type="scientific">Vibrio phage pTD1</name>
    <dbReference type="NCBI Taxonomy" id="1938577"/>
    <lineage>
        <taxon>Viruses</taxon>
        <taxon>Duplodnaviria</taxon>
        <taxon>Heunggongvirae</taxon>
        <taxon>Uroviricota</taxon>
        <taxon>Caudoviricetes</taxon>
        <taxon>Chimalliviridae</taxon>
        <taxon>Gorgonvirinae</taxon>
        <taxon>Tidunavirus</taxon>
        <taxon>Tidunavirus pTD1</taxon>
    </lineage>
</organism>
<evidence type="ECO:0000256" key="7">
    <source>
        <dbReference type="ARBA" id="ARBA00034343"/>
    </source>
</evidence>
<keyword evidence="1" id="KW-0378">Hydrolase</keyword>
<dbReference type="GO" id="GO:0016787">
    <property type="term" value="F:hydrolase activity"/>
    <property type="evidence" value="ECO:0007669"/>
    <property type="project" value="UniProtKB-KW"/>
</dbReference>
<comment type="catalytic activity">
    <reaction evidence="3">
        <text>3',3',3'-c-tri-AMP + H2O = A[3'-5']pA[3'-5']pAp[3'] + H(+)</text>
        <dbReference type="Rhea" id="RHEA:72859"/>
        <dbReference type="ChEBI" id="CHEBI:15377"/>
        <dbReference type="ChEBI" id="CHEBI:15378"/>
        <dbReference type="ChEBI" id="CHEBI:192523"/>
        <dbReference type="ChEBI" id="CHEBI:192530"/>
    </reaction>
    <physiologicalReaction direction="left-to-right" evidence="3">
        <dbReference type="Rhea" id="RHEA:72860"/>
    </physiologicalReaction>
</comment>
<protein>
    <recommendedName>
        <fullName evidence="7">Anti-CBASS protein Acb1</fullName>
    </recommendedName>
</protein>
<evidence type="ECO:0000313" key="10">
    <source>
        <dbReference type="EMBL" id="BAW98239.1"/>
    </source>
</evidence>
<reference evidence="10 11" key="1">
    <citation type="submission" date="2017-01" db="EMBL/GenBank/DDBJ databases">
        <title>Complete Genome Sequence of Vibrio Parahaemolyticus Bacteriophage pTD1.</title>
        <authorList>
            <person name="Midorikawa Y."/>
            <person name="Sano M."/>
        </authorList>
    </citation>
    <scope>NUCLEOTIDE SEQUENCE [LARGE SCALE GENOMIC DNA]</scope>
    <source>
        <strain evidence="10">PTD1</strain>
    </source>
</reference>
<dbReference type="RefSeq" id="YP_009599317.1">
    <property type="nucleotide sequence ID" value="NC_041916.1"/>
</dbReference>
<evidence type="ECO:0000256" key="5">
    <source>
        <dbReference type="ARBA" id="ARBA00034283"/>
    </source>
</evidence>
<feature type="domain" description="Anti-CBASS protein Acb1-like C-terminal" evidence="9">
    <location>
        <begin position="15"/>
        <end position="139"/>
    </location>
</feature>
<evidence type="ECO:0000313" key="11">
    <source>
        <dbReference type="Proteomes" id="UP000221243"/>
    </source>
</evidence>
<comment type="catalytic activity">
    <reaction evidence="8">
        <text>3',3'-cUAMP + H2O = U[3'-5']pAp[3'] + H(+)</text>
        <dbReference type="Rhea" id="RHEA:72835"/>
        <dbReference type="ChEBI" id="CHEBI:15377"/>
        <dbReference type="ChEBI" id="CHEBI:15378"/>
        <dbReference type="ChEBI" id="CHEBI:143809"/>
        <dbReference type="ChEBI" id="CHEBI:192498"/>
    </reaction>
    <physiologicalReaction direction="left-to-right" evidence="8">
        <dbReference type="Rhea" id="RHEA:72836"/>
    </physiologicalReaction>
</comment>
<evidence type="ECO:0000256" key="6">
    <source>
        <dbReference type="ARBA" id="ARBA00034316"/>
    </source>
</evidence>
<dbReference type="GeneID" id="40075046"/>
<comment type="catalytic activity">
    <reaction evidence="5">
        <text>3',3'-cGAMP + H2O = G[3'-5']pAp[3'] + H(+)</text>
        <dbReference type="Rhea" id="RHEA:72831"/>
        <dbReference type="ChEBI" id="CHEBI:15377"/>
        <dbReference type="ChEBI" id="CHEBI:15378"/>
        <dbReference type="ChEBI" id="CHEBI:71501"/>
        <dbReference type="ChEBI" id="CHEBI:192497"/>
    </reaction>
    <physiologicalReaction direction="left-to-right" evidence="5">
        <dbReference type="Rhea" id="RHEA:72832"/>
    </physiologicalReaction>
</comment>
<sequence>MKINLDPIVTEPKGYVSVDLAFHQCERIRDILIEQGVTPIDDGKFHSTIAYDKDLGHVTLEQEIDPTTVYEGEVVAIELMGPIKDGKQSALAFVMRSDQLKEEHQRWLAAGYDHGWDDYVAHMSVAYDIDVEEGERMKDILKPFIGETFYFDNLSAAPVK</sequence>
<dbReference type="KEGG" id="vg:40075046"/>
<evidence type="ECO:0000259" key="9">
    <source>
        <dbReference type="Pfam" id="PF23474"/>
    </source>
</evidence>
<evidence type="ECO:0000256" key="4">
    <source>
        <dbReference type="ARBA" id="ARBA00034244"/>
    </source>
</evidence>
<dbReference type="InterPro" id="IPR056175">
    <property type="entry name" value="Acb1-like_C"/>
</dbReference>
<dbReference type="Proteomes" id="UP000221243">
    <property type="component" value="Segment"/>
</dbReference>
<comment type="similarity">
    <text evidence="6">Belongs to the anti-CBASS protein Acb1 family.</text>
</comment>
<keyword evidence="11" id="KW-1185">Reference proteome</keyword>
<dbReference type="Pfam" id="PF23474">
    <property type="entry name" value="Acb1"/>
    <property type="match status" value="1"/>
</dbReference>
<dbReference type="EMBL" id="AP017972">
    <property type="protein sequence ID" value="BAW98239.1"/>
    <property type="molecule type" value="Genomic_DNA"/>
</dbReference>
<evidence type="ECO:0000256" key="8">
    <source>
        <dbReference type="ARBA" id="ARBA00048123"/>
    </source>
</evidence>
<evidence type="ECO:0000256" key="3">
    <source>
        <dbReference type="ARBA" id="ARBA00034240"/>
    </source>
</evidence>
<evidence type="ECO:0000256" key="2">
    <source>
        <dbReference type="ARBA" id="ARBA00034233"/>
    </source>
</evidence>
<proteinExistence type="inferred from homology"/>
<comment type="catalytic activity">
    <reaction evidence="2">
        <text>3',3',3'-cAAG + H2O = G[3'-5']pA[3'-5']pAp[3'] + H(+)</text>
        <dbReference type="Rhea" id="RHEA:72863"/>
        <dbReference type="ChEBI" id="CHEBI:15377"/>
        <dbReference type="ChEBI" id="CHEBI:15378"/>
        <dbReference type="ChEBI" id="CHEBI:143810"/>
        <dbReference type="ChEBI" id="CHEBI:192532"/>
    </reaction>
    <physiologicalReaction direction="left-to-right" evidence="2">
        <dbReference type="Rhea" id="RHEA:72864"/>
    </physiologicalReaction>
</comment>